<protein>
    <submittedName>
        <fullName evidence="5">Uncharacterized protein</fullName>
    </submittedName>
</protein>
<evidence type="ECO:0000313" key="6">
    <source>
        <dbReference type="Proteomes" id="UP000594454"/>
    </source>
</evidence>
<keyword evidence="3" id="KW-0964">Secreted</keyword>
<proteinExistence type="inferred from homology"/>
<keyword evidence="4" id="KW-0732">Signal</keyword>
<dbReference type="PANTHER" id="PTHR21066">
    <property type="entry name" value="ODORANT-BINDING PROTEIN 59A-RELATED"/>
    <property type="match status" value="1"/>
</dbReference>
<dbReference type="AlphaFoldDB" id="A0A7R8UC71"/>
<reference evidence="5 6" key="1">
    <citation type="submission" date="2020-11" db="EMBL/GenBank/DDBJ databases">
        <authorList>
            <person name="Wallbank WR R."/>
            <person name="Pardo Diaz C."/>
            <person name="Kozak K."/>
            <person name="Martin S."/>
            <person name="Jiggins C."/>
            <person name="Moest M."/>
            <person name="Warren A I."/>
            <person name="Generalovic N T."/>
            <person name="Byers J.R.P. K."/>
            <person name="Montejo-Kovacevich G."/>
            <person name="Yen C E."/>
        </authorList>
    </citation>
    <scope>NUCLEOTIDE SEQUENCE [LARGE SCALE GENOMIC DNA]</scope>
</reference>
<evidence type="ECO:0000313" key="5">
    <source>
        <dbReference type="EMBL" id="CAD7078103.1"/>
    </source>
</evidence>
<comment type="similarity">
    <text evidence="2">Belongs to the PBP/GOBP family.</text>
</comment>
<dbReference type="InParanoid" id="A0A7R8UC71"/>
<evidence type="ECO:0000256" key="1">
    <source>
        <dbReference type="ARBA" id="ARBA00004613"/>
    </source>
</evidence>
<evidence type="ECO:0000256" key="3">
    <source>
        <dbReference type="ARBA" id="ARBA00022525"/>
    </source>
</evidence>
<sequence>MVQLFILYVSYLVVAPAWVFADDECSKLPLELENTPRDCCQPPKFAENLENNCENATNIFCQYECTFNESRILQNDGVKTTDLKAHFDLELKSDPDYIPIAIKAVQTCYTLVKQKMGNKDQIVGGCSVLPSLVATCTDNQIFVNCPPNKWKTDPLCEAAKAFLKKCPVRNFPISN</sequence>
<comment type="subcellular location">
    <subcellularLocation>
        <location evidence="1">Secreted</location>
    </subcellularLocation>
</comment>
<accession>A0A7R8UC71</accession>
<dbReference type="Gene3D" id="1.10.238.270">
    <property type="match status" value="1"/>
</dbReference>
<dbReference type="InterPro" id="IPR052295">
    <property type="entry name" value="Odorant-binding_protein"/>
</dbReference>
<dbReference type="OrthoDB" id="8118963at2759"/>
<dbReference type="GO" id="GO:0005576">
    <property type="term" value="C:extracellular region"/>
    <property type="evidence" value="ECO:0007669"/>
    <property type="project" value="UniProtKB-SubCell"/>
</dbReference>
<evidence type="ECO:0000256" key="2">
    <source>
        <dbReference type="ARBA" id="ARBA00008098"/>
    </source>
</evidence>
<name>A0A7R8UC71_HERIL</name>
<dbReference type="Proteomes" id="UP000594454">
    <property type="component" value="Chromosome 1"/>
</dbReference>
<evidence type="ECO:0000256" key="4">
    <source>
        <dbReference type="SAM" id="SignalP"/>
    </source>
</evidence>
<feature type="chain" id="PRO_5030823513" evidence="4">
    <location>
        <begin position="22"/>
        <end position="175"/>
    </location>
</feature>
<organism evidence="5 6">
    <name type="scientific">Hermetia illucens</name>
    <name type="common">Black soldier fly</name>
    <dbReference type="NCBI Taxonomy" id="343691"/>
    <lineage>
        <taxon>Eukaryota</taxon>
        <taxon>Metazoa</taxon>
        <taxon>Ecdysozoa</taxon>
        <taxon>Arthropoda</taxon>
        <taxon>Hexapoda</taxon>
        <taxon>Insecta</taxon>
        <taxon>Pterygota</taxon>
        <taxon>Neoptera</taxon>
        <taxon>Endopterygota</taxon>
        <taxon>Diptera</taxon>
        <taxon>Brachycera</taxon>
        <taxon>Stratiomyomorpha</taxon>
        <taxon>Stratiomyidae</taxon>
        <taxon>Hermetiinae</taxon>
        <taxon>Hermetia</taxon>
    </lineage>
</organism>
<feature type="signal peptide" evidence="4">
    <location>
        <begin position="1"/>
        <end position="21"/>
    </location>
</feature>
<gene>
    <name evidence="5" type="ORF">HERILL_LOCUS1392</name>
</gene>
<dbReference type="EMBL" id="LR899009">
    <property type="protein sequence ID" value="CAD7078103.1"/>
    <property type="molecule type" value="Genomic_DNA"/>
</dbReference>
<dbReference type="PANTHER" id="PTHR21066:SF15">
    <property type="entry name" value="GH25962P-RELATED"/>
    <property type="match status" value="1"/>
</dbReference>
<keyword evidence="6" id="KW-1185">Reference proteome</keyword>